<feature type="compositionally biased region" description="Pro residues" evidence="1">
    <location>
        <begin position="200"/>
        <end position="212"/>
    </location>
</feature>
<dbReference type="GO" id="GO:0016491">
    <property type="term" value="F:oxidoreductase activity"/>
    <property type="evidence" value="ECO:0007669"/>
    <property type="project" value="InterPro"/>
</dbReference>
<evidence type="ECO:0008006" key="4">
    <source>
        <dbReference type="Google" id="ProtNLM"/>
    </source>
</evidence>
<keyword evidence="3" id="KW-1185">Reference proteome</keyword>
<evidence type="ECO:0000313" key="2">
    <source>
        <dbReference type="EMBL" id="SEC92539.1"/>
    </source>
</evidence>
<name>A0A1H4WGS7_9PSEU</name>
<feature type="compositionally biased region" description="Basic residues" evidence="1">
    <location>
        <begin position="53"/>
        <end position="62"/>
    </location>
</feature>
<evidence type="ECO:0000256" key="1">
    <source>
        <dbReference type="SAM" id="MobiDB-lite"/>
    </source>
</evidence>
<feature type="compositionally biased region" description="Low complexity" evidence="1">
    <location>
        <begin position="213"/>
        <end position="233"/>
    </location>
</feature>
<dbReference type="EMBL" id="FNSO01000004">
    <property type="protein sequence ID" value="SEC92539.1"/>
    <property type="molecule type" value="Genomic_DNA"/>
</dbReference>
<dbReference type="Proteomes" id="UP000199622">
    <property type="component" value="Unassembled WGS sequence"/>
</dbReference>
<feature type="region of interest" description="Disordered" evidence="1">
    <location>
        <begin position="1"/>
        <end position="104"/>
    </location>
</feature>
<dbReference type="SUPFAM" id="SSF55469">
    <property type="entry name" value="FMN-dependent nitroreductase-like"/>
    <property type="match status" value="1"/>
</dbReference>
<gene>
    <name evidence="2" type="ORF">SAMN04489727_5622</name>
</gene>
<evidence type="ECO:0000313" key="3">
    <source>
        <dbReference type="Proteomes" id="UP000199622"/>
    </source>
</evidence>
<protein>
    <recommendedName>
        <fullName evidence="4">Nitroreductase family protein</fullName>
    </recommendedName>
</protein>
<accession>A0A1H4WGS7</accession>
<organism evidence="2 3">
    <name type="scientific">Amycolatopsis tolypomycina</name>
    <dbReference type="NCBI Taxonomy" id="208445"/>
    <lineage>
        <taxon>Bacteria</taxon>
        <taxon>Bacillati</taxon>
        <taxon>Actinomycetota</taxon>
        <taxon>Actinomycetes</taxon>
        <taxon>Pseudonocardiales</taxon>
        <taxon>Pseudonocardiaceae</taxon>
        <taxon>Amycolatopsis</taxon>
    </lineage>
</organism>
<dbReference type="STRING" id="208445.SAMN04489727_5622"/>
<reference evidence="3" key="1">
    <citation type="submission" date="2016-10" db="EMBL/GenBank/DDBJ databases">
        <authorList>
            <person name="Varghese N."/>
            <person name="Submissions S."/>
        </authorList>
    </citation>
    <scope>NUCLEOTIDE SEQUENCE [LARGE SCALE GENOMIC DNA]</scope>
    <source>
        <strain evidence="3">DSM 44544</strain>
    </source>
</reference>
<dbReference type="InterPro" id="IPR000415">
    <property type="entry name" value="Nitroreductase-like"/>
</dbReference>
<proteinExistence type="predicted"/>
<dbReference type="AlphaFoldDB" id="A0A1H4WGS7"/>
<sequence>MTLLSVHRTLETANRTFGQPARPARRAPAARDGRGAARQAPQRKGVRGDPGRLPRRQLRRARPAAQAPRRSPRADLREPAQQPGRPPGSSGNAGPDNRSAPLSCHHAASSALHKHYYVDESVGMLLTALQVAGLAALTHTPSPMRFPGRPRNEKAFAVIPVGYPADNCVVPDLRRKPLDEVLVRICASRLSSRAGHPAVPETPGPTTGPRPCPATTRPRRPSTSTTTSTSRSACCSRRCRWPASPR</sequence>
<dbReference type="Gene3D" id="3.40.109.10">
    <property type="entry name" value="NADH Oxidase"/>
    <property type="match status" value="1"/>
</dbReference>
<feature type="region of interest" description="Disordered" evidence="1">
    <location>
        <begin position="193"/>
        <end position="233"/>
    </location>
</feature>